<dbReference type="OrthoDB" id="5564901at2759"/>
<dbReference type="Proteomes" id="UP000054350">
    <property type="component" value="Unassembled WGS sequence"/>
</dbReference>
<name>A0A0L0RVL7_ALLM3</name>
<feature type="region of interest" description="Disordered" evidence="1">
    <location>
        <begin position="46"/>
        <end position="74"/>
    </location>
</feature>
<protein>
    <submittedName>
        <fullName evidence="2">Uncharacterized protein</fullName>
    </submittedName>
</protein>
<feature type="region of interest" description="Disordered" evidence="1">
    <location>
        <begin position="228"/>
        <end position="248"/>
    </location>
</feature>
<sequence>MLLTLSCMNAEPAPAQGRRRFPATAASAVNPIVPPPPPSPVIHAPPPFSGGQQPALPRIETTGPRSASSRTNRFSDQRWPRVTNNVRNESSQVWKLDTQLGFRSASEHYQTDAAEDERARRLTERVKKEQFWDARRNRWEQMDQTRWLHVRVSDEQARRLQEAKRQRSQLGQSSVGYDIVSSGYLANMRGQRLHDADSAARARLSSRTQNIHRNANTYDPVRGCDLHPTPHEPRTPLPRPVNGVRRIV</sequence>
<evidence type="ECO:0000313" key="2">
    <source>
        <dbReference type="EMBL" id="KNE54184.1"/>
    </source>
</evidence>
<dbReference type="AlphaFoldDB" id="A0A0L0RVL7"/>
<evidence type="ECO:0000313" key="3">
    <source>
        <dbReference type="Proteomes" id="UP000054350"/>
    </source>
</evidence>
<accession>A0A0L0RVL7</accession>
<dbReference type="OMA" id="IHRNANT"/>
<feature type="compositionally biased region" description="Polar residues" evidence="1">
    <location>
        <begin position="63"/>
        <end position="72"/>
    </location>
</feature>
<evidence type="ECO:0000256" key="1">
    <source>
        <dbReference type="SAM" id="MobiDB-lite"/>
    </source>
</evidence>
<dbReference type="EMBL" id="GG745328">
    <property type="protein sequence ID" value="KNE54184.1"/>
    <property type="molecule type" value="Genomic_DNA"/>
</dbReference>
<dbReference type="VEuPathDB" id="FungiDB:AMAG_00178"/>
<reference evidence="3" key="2">
    <citation type="submission" date="2009-11" db="EMBL/GenBank/DDBJ databases">
        <title>The Genome Sequence of Allomyces macrogynus strain ATCC 38327.</title>
        <authorList>
            <consortium name="The Broad Institute Genome Sequencing Platform"/>
            <person name="Russ C."/>
            <person name="Cuomo C."/>
            <person name="Shea T."/>
            <person name="Young S.K."/>
            <person name="Zeng Q."/>
            <person name="Koehrsen M."/>
            <person name="Haas B."/>
            <person name="Borodovsky M."/>
            <person name="Guigo R."/>
            <person name="Alvarado L."/>
            <person name="Berlin A."/>
            <person name="Borenstein D."/>
            <person name="Chen Z."/>
            <person name="Engels R."/>
            <person name="Freedman E."/>
            <person name="Gellesch M."/>
            <person name="Goldberg J."/>
            <person name="Griggs A."/>
            <person name="Gujja S."/>
            <person name="Heiman D."/>
            <person name="Hepburn T."/>
            <person name="Howarth C."/>
            <person name="Jen D."/>
            <person name="Larson L."/>
            <person name="Lewis B."/>
            <person name="Mehta T."/>
            <person name="Park D."/>
            <person name="Pearson M."/>
            <person name="Roberts A."/>
            <person name="Saif S."/>
            <person name="Shenoy N."/>
            <person name="Sisk P."/>
            <person name="Stolte C."/>
            <person name="Sykes S."/>
            <person name="Walk T."/>
            <person name="White J."/>
            <person name="Yandava C."/>
            <person name="Burger G."/>
            <person name="Gray M.W."/>
            <person name="Holland P.W.H."/>
            <person name="King N."/>
            <person name="Lang F.B.F."/>
            <person name="Roger A.J."/>
            <person name="Ruiz-Trillo I."/>
            <person name="Lander E."/>
            <person name="Nusbaum C."/>
        </authorList>
    </citation>
    <scope>NUCLEOTIDE SEQUENCE [LARGE SCALE GENOMIC DNA]</scope>
    <source>
        <strain evidence="3">ATCC 38327</strain>
    </source>
</reference>
<dbReference type="eggNOG" id="ENOG502TF3S">
    <property type="taxonomic scope" value="Eukaryota"/>
</dbReference>
<gene>
    <name evidence="2" type="ORF">AMAG_00178</name>
</gene>
<reference evidence="2 3" key="1">
    <citation type="submission" date="2009-11" db="EMBL/GenBank/DDBJ databases">
        <title>Annotation of Allomyces macrogynus ATCC 38327.</title>
        <authorList>
            <consortium name="The Broad Institute Genome Sequencing Platform"/>
            <person name="Russ C."/>
            <person name="Cuomo C."/>
            <person name="Burger G."/>
            <person name="Gray M.W."/>
            <person name="Holland P.W.H."/>
            <person name="King N."/>
            <person name="Lang F.B.F."/>
            <person name="Roger A.J."/>
            <person name="Ruiz-Trillo I."/>
            <person name="Young S.K."/>
            <person name="Zeng Q."/>
            <person name="Gargeya S."/>
            <person name="Fitzgerald M."/>
            <person name="Haas B."/>
            <person name="Abouelleil A."/>
            <person name="Alvarado L."/>
            <person name="Arachchi H.M."/>
            <person name="Berlin A."/>
            <person name="Chapman S.B."/>
            <person name="Gearin G."/>
            <person name="Goldberg J."/>
            <person name="Griggs A."/>
            <person name="Gujja S."/>
            <person name="Hansen M."/>
            <person name="Heiman D."/>
            <person name="Howarth C."/>
            <person name="Larimer J."/>
            <person name="Lui A."/>
            <person name="MacDonald P.J.P."/>
            <person name="McCowen C."/>
            <person name="Montmayeur A."/>
            <person name="Murphy C."/>
            <person name="Neiman D."/>
            <person name="Pearson M."/>
            <person name="Priest M."/>
            <person name="Roberts A."/>
            <person name="Saif S."/>
            <person name="Shea T."/>
            <person name="Sisk P."/>
            <person name="Stolte C."/>
            <person name="Sykes S."/>
            <person name="Wortman J."/>
            <person name="Nusbaum C."/>
            <person name="Birren B."/>
        </authorList>
    </citation>
    <scope>NUCLEOTIDE SEQUENCE [LARGE SCALE GENOMIC DNA]</scope>
    <source>
        <strain evidence="2 3">ATCC 38327</strain>
    </source>
</reference>
<keyword evidence="3" id="KW-1185">Reference proteome</keyword>
<organism evidence="2 3">
    <name type="scientific">Allomyces macrogynus (strain ATCC 38327)</name>
    <name type="common">Allomyces javanicus var. macrogynus</name>
    <dbReference type="NCBI Taxonomy" id="578462"/>
    <lineage>
        <taxon>Eukaryota</taxon>
        <taxon>Fungi</taxon>
        <taxon>Fungi incertae sedis</taxon>
        <taxon>Blastocladiomycota</taxon>
        <taxon>Blastocladiomycetes</taxon>
        <taxon>Blastocladiales</taxon>
        <taxon>Blastocladiaceae</taxon>
        <taxon>Allomyces</taxon>
    </lineage>
</organism>
<proteinExistence type="predicted"/>